<accession>A0A1G8J1X0</accession>
<dbReference type="STRING" id="262004.SAMN04489796_108149"/>
<dbReference type="Gene3D" id="1.20.1440.30">
    <property type="entry name" value="Biosynthetic Protein domain"/>
    <property type="match status" value="1"/>
</dbReference>
<dbReference type="CDD" id="cd14728">
    <property type="entry name" value="Ere-like"/>
    <property type="match status" value="1"/>
</dbReference>
<reference evidence="2" key="1">
    <citation type="submission" date="2016-10" db="EMBL/GenBank/DDBJ databases">
        <authorList>
            <person name="Varghese N."/>
            <person name="Submissions S."/>
        </authorList>
    </citation>
    <scope>NUCLEOTIDE SEQUENCE [LARGE SCALE GENOMIC DNA]</scope>
    <source>
        <strain evidence="2">DSM 15363</strain>
    </source>
</reference>
<dbReference type="InterPro" id="IPR052036">
    <property type="entry name" value="Hydrolase/PRTase-associated"/>
</dbReference>
<dbReference type="OrthoDB" id="9810066at2"/>
<dbReference type="Pfam" id="PF05139">
    <property type="entry name" value="Erythro_esteras"/>
    <property type="match status" value="1"/>
</dbReference>
<dbReference type="AlphaFoldDB" id="A0A1G8J1X0"/>
<name>A0A1G8J1X0_9FLAO</name>
<dbReference type="GO" id="GO:0046677">
    <property type="term" value="P:response to antibiotic"/>
    <property type="evidence" value="ECO:0007669"/>
    <property type="project" value="InterPro"/>
</dbReference>
<dbReference type="Gene3D" id="3.40.1660.10">
    <property type="entry name" value="EreA-like (biosynthetic domain)"/>
    <property type="match status" value="1"/>
</dbReference>
<dbReference type="Gene3D" id="2.60.120.260">
    <property type="entry name" value="Galactose-binding domain-like"/>
    <property type="match status" value="1"/>
</dbReference>
<dbReference type="PANTHER" id="PTHR31299:SF0">
    <property type="entry name" value="ESTERASE, PUTATIVE (AFU_ORTHOLOGUE AFUA_1G05850)-RELATED"/>
    <property type="match status" value="1"/>
</dbReference>
<dbReference type="PANTHER" id="PTHR31299">
    <property type="entry name" value="ESTERASE, PUTATIVE (AFU_ORTHOLOGUE AFUA_1G05850)-RELATED"/>
    <property type="match status" value="1"/>
</dbReference>
<gene>
    <name evidence="1" type="ORF">SAMN04489796_108149</name>
</gene>
<dbReference type="SUPFAM" id="SSF159501">
    <property type="entry name" value="EreA/ChaN-like"/>
    <property type="match status" value="1"/>
</dbReference>
<proteinExistence type="predicted"/>
<evidence type="ECO:0000313" key="1">
    <source>
        <dbReference type="EMBL" id="SDI25053.1"/>
    </source>
</evidence>
<dbReference type="EMBL" id="FNCZ01000008">
    <property type="protein sequence ID" value="SDI25053.1"/>
    <property type="molecule type" value="Genomic_DNA"/>
</dbReference>
<protein>
    <submittedName>
        <fullName evidence="1">Erythromycin esterase homolog</fullName>
    </submittedName>
</protein>
<dbReference type="RefSeq" id="WP_139181092.1">
    <property type="nucleotide sequence ID" value="NZ_FNCZ01000008.1"/>
</dbReference>
<dbReference type="InterPro" id="IPR007815">
    <property type="entry name" value="Emycin_Estase"/>
</dbReference>
<evidence type="ECO:0000313" key="2">
    <source>
        <dbReference type="Proteomes" id="UP000199492"/>
    </source>
</evidence>
<dbReference type="Gene3D" id="3.30.1870.10">
    <property type="entry name" value="EreA-like, domain 2"/>
    <property type="match status" value="1"/>
</dbReference>
<dbReference type="Proteomes" id="UP000199492">
    <property type="component" value="Unassembled WGS sequence"/>
</dbReference>
<keyword evidence="2" id="KW-1185">Reference proteome</keyword>
<sequence length="587" mass="67357">MKIIKLHVLRVVILTLPLIIFGQNKYNLDFETLLSNKATNWTNFGNGNHKISFDLEHSKNGKVSGRIESDDSTEGYKALAYNIPANFSGKKIKLTGYLKTENVTEGFAGLWMRIDPNIDFDNMASHKIQGTNDWTKYEIELDYEDHANNIAIGGLLEGKGKIWIDNLVIAIDGKNIQTSKEIEKLSLEDYSPNELTLALSKSAFQLDLSNKETMGNSLDSLIAKIGTKEIVAIGESTHGTSEFFQLREMITKRLVAEKGFNIVVLENPYDDIEILNNDLNSRPLDSLIRKHLFSIYQTQEMKSFLQWYKDNRTNYKIQLKGCDDSYWTFYELLKEKINPVGDKKLKILLKNLESNISKSSTDNLKKEFKINNSIYNNILAIEDHLKSINNLTDPIEEILFNGKNTYVNYVNIKNKKPIQSRDEIMADRISFIAKNSDNKIIIWAHNAHISNKIIADNEIGIMGRNLKKEFGKDYYTIGLTTLKGNYSYMNEKFINDDHNYTEKLKNASFQSTEKLLWENAFAQNSSSFYIHTSELKNELKTDKIFGATKLLGYSIESEEDIYYIPILKNFDSLIFIEDTHSTTPIFK</sequence>
<organism evidence="1 2">
    <name type="scientific">Winogradskyella thalassocola</name>
    <dbReference type="NCBI Taxonomy" id="262004"/>
    <lineage>
        <taxon>Bacteria</taxon>
        <taxon>Pseudomonadati</taxon>
        <taxon>Bacteroidota</taxon>
        <taxon>Flavobacteriia</taxon>
        <taxon>Flavobacteriales</taxon>
        <taxon>Flavobacteriaceae</taxon>
        <taxon>Winogradskyella</taxon>
    </lineage>
</organism>